<dbReference type="AlphaFoldDB" id="E6KYJ7"/>
<proteinExistence type="predicted"/>
<protein>
    <submittedName>
        <fullName evidence="1">UDP-N-acetylglucosamine-peptide-n-acetylglucosaminyltransferase</fullName>
    </submittedName>
</protein>
<dbReference type="HOGENOM" id="CLU_848949_0_0_6"/>
<evidence type="ECO:0000313" key="1">
    <source>
        <dbReference type="EMBL" id="EFU67551.1"/>
    </source>
</evidence>
<sequence length="401" mass="47274">MYSRITEILLNGFIPELIKKGHRAGKFVNNIFERVKFDYRHDILKFIFKSKDIHLLKILDRVTEILNELKIENLASEDFEKNIAHYTRPLIGFSLLNPTEEKSSSKFRLSTIKGVNDPTEGTILKDFLNYGKKTEDDLITFISCFTFNHDSLNQFRLYGKEKGQEASGISLVFERDKFFNQEVSAFNTLSYQNVPFKTEVFLDNKKIDEKQGESNKLNPILVSKLPLYRCIYLESYSDNKPFYLQLAQREELTFYREDERLTPSTRWKKYKEQIDQIESNVKMKLTEIKEEISKLSSDEKTHEILDKILLPLRYLVKHSAFKEEQECRIIYIANICDDKIQMNPEQGQMYVEYEQDVKKAIHKIYLSSGSEKYKDHFRKLLNDEKGNMVMSSTNPFRVKSS</sequence>
<gene>
    <name evidence="1" type="ORF">HMPREF9064_1229</name>
</gene>
<dbReference type="Proteomes" id="UP000032871">
    <property type="component" value="Unassembled WGS sequence"/>
</dbReference>
<dbReference type="GO" id="GO:0016757">
    <property type="term" value="F:glycosyltransferase activity"/>
    <property type="evidence" value="ECO:0007669"/>
    <property type="project" value="UniProtKB-KW"/>
</dbReference>
<accession>E6KYJ7</accession>
<reference evidence="1 2" key="1">
    <citation type="submission" date="2010-12" db="EMBL/GenBank/DDBJ databases">
        <authorList>
            <person name="Muzny D."/>
            <person name="Qin X."/>
            <person name="Deng J."/>
            <person name="Jiang H."/>
            <person name="Liu Y."/>
            <person name="Qu J."/>
            <person name="Song X.-Z."/>
            <person name="Zhang L."/>
            <person name="Thornton R."/>
            <person name="Coyle M."/>
            <person name="Francisco L."/>
            <person name="Jackson L."/>
            <person name="Javaid M."/>
            <person name="Korchina V."/>
            <person name="Kovar C."/>
            <person name="Mata R."/>
            <person name="Mathew T."/>
            <person name="Ngo R."/>
            <person name="Nguyen L."/>
            <person name="Nguyen N."/>
            <person name="Okwuonu G."/>
            <person name="Ongeri F."/>
            <person name="Pham C."/>
            <person name="Simmons D."/>
            <person name="Wilczek-Boney K."/>
            <person name="Hale W."/>
            <person name="Jakkamsetti A."/>
            <person name="Pham P."/>
            <person name="Ruth R."/>
            <person name="San Lucas F."/>
            <person name="Warren J."/>
            <person name="Zhang J."/>
            <person name="Zhao Z."/>
            <person name="Zhou C."/>
            <person name="Zhu D."/>
            <person name="Lee S."/>
            <person name="Bess C."/>
            <person name="Blankenburg K."/>
            <person name="Forbes L."/>
            <person name="Fu Q."/>
            <person name="Gubbala S."/>
            <person name="Hirani K."/>
            <person name="Jayaseelan J.C."/>
            <person name="Lara F."/>
            <person name="Munidasa M."/>
            <person name="Palculict T."/>
            <person name="Patil S."/>
            <person name="Pu L.-L."/>
            <person name="Saada N."/>
            <person name="Tang L."/>
            <person name="Weissenberger G."/>
            <person name="Zhu Y."/>
            <person name="Hemphill L."/>
            <person name="Shang Y."/>
            <person name="Youmans B."/>
            <person name="Ayvaz T."/>
            <person name="Ross M."/>
            <person name="Santibanez J."/>
            <person name="Aqrawi P."/>
            <person name="Gross S."/>
            <person name="Joshi V."/>
            <person name="Fowler G."/>
            <person name="Nazareth L."/>
            <person name="Reid J."/>
            <person name="Worley K."/>
            <person name="Petrosino J."/>
            <person name="Highlander S."/>
            <person name="Gibbs R."/>
        </authorList>
    </citation>
    <scope>NUCLEOTIDE SEQUENCE [LARGE SCALE GENOMIC DNA]</scope>
    <source>
        <strain evidence="1 2">ATCC 33393</strain>
    </source>
</reference>
<comment type="caution">
    <text evidence="1">The sequence shown here is derived from an EMBL/GenBank/DDBJ whole genome shotgun (WGS) entry which is preliminary data.</text>
</comment>
<keyword evidence="2" id="KW-1185">Reference proteome</keyword>
<keyword evidence="1" id="KW-0808">Transferase</keyword>
<dbReference type="EMBL" id="AEPS01000007">
    <property type="protein sequence ID" value="EFU67551.1"/>
    <property type="molecule type" value="Genomic_DNA"/>
</dbReference>
<name>E6KYJ7_9PAST</name>
<organism evidence="1 2">
    <name type="scientific">Aggregatibacter segnis ATCC 33393</name>
    <dbReference type="NCBI Taxonomy" id="888057"/>
    <lineage>
        <taxon>Bacteria</taxon>
        <taxon>Pseudomonadati</taxon>
        <taxon>Pseudomonadota</taxon>
        <taxon>Gammaproteobacteria</taxon>
        <taxon>Pasteurellales</taxon>
        <taxon>Pasteurellaceae</taxon>
        <taxon>Aggregatibacter</taxon>
    </lineage>
</organism>
<keyword evidence="1" id="KW-0328">Glycosyltransferase</keyword>
<evidence type="ECO:0000313" key="2">
    <source>
        <dbReference type="Proteomes" id="UP000032871"/>
    </source>
</evidence>